<reference evidence="2 3" key="2">
    <citation type="journal article" date="2011" name="Stand. Genomic Sci.">
        <title>Complete genome sequence of Paludibacter propionicigenes type strain (WB4).</title>
        <authorList>
            <person name="Gronow S."/>
            <person name="Munk C."/>
            <person name="Lapidus A."/>
            <person name="Nolan M."/>
            <person name="Lucas S."/>
            <person name="Hammon N."/>
            <person name="Deshpande S."/>
            <person name="Cheng J.F."/>
            <person name="Tapia R."/>
            <person name="Han C."/>
            <person name="Goodwin L."/>
            <person name="Pitluck S."/>
            <person name="Liolios K."/>
            <person name="Ivanova N."/>
            <person name="Mavromatis K."/>
            <person name="Mikhailova N."/>
            <person name="Pati A."/>
            <person name="Chen A."/>
            <person name="Palaniappan K."/>
            <person name="Land M."/>
            <person name="Hauser L."/>
            <person name="Chang Y.J."/>
            <person name="Jeffries C.D."/>
            <person name="Brambilla E."/>
            <person name="Rohde M."/>
            <person name="Goker M."/>
            <person name="Detter J.C."/>
            <person name="Woyke T."/>
            <person name="Bristow J."/>
            <person name="Eisen J.A."/>
            <person name="Markowitz V."/>
            <person name="Hugenholtz P."/>
            <person name="Kyrpides N.C."/>
            <person name="Klenk H.P."/>
        </authorList>
    </citation>
    <scope>NUCLEOTIDE SEQUENCE [LARGE SCALE GENOMIC DNA]</scope>
    <source>
        <strain evidence="3">DSM 17365 / JCM 13257 / WB4</strain>
    </source>
</reference>
<dbReference type="RefSeq" id="WP_013444336.1">
    <property type="nucleotide sequence ID" value="NC_014734.1"/>
</dbReference>
<dbReference type="OrthoDB" id="9808622at2"/>
<dbReference type="InterPro" id="IPR011990">
    <property type="entry name" value="TPR-like_helical_dom_sf"/>
</dbReference>
<dbReference type="HOGENOM" id="CLU_096069_0_1_10"/>
<keyword evidence="1" id="KW-0812">Transmembrane</keyword>
<dbReference type="Proteomes" id="UP000008718">
    <property type="component" value="Chromosome"/>
</dbReference>
<dbReference type="Gene3D" id="1.25.40.10">
    <property type="entry name" value="Tetratricopeptide repeat domain"/>
    <property type="match status" value="1"/>
</dbReference>
<reference key="1">
    <citation type="submission" date="2010-11" db="EMBL/GenBank/DDBJ databases">
        <title>The complete genome of Paludibacter propionicigenes DSM 17365.</title>
        <authorList>
            <consortium name="US DOE Joint Genome Institute (JGI-PGF)"/>
            <person name="Lucas S."/>
            <person name="Copeland A."/>
            <person name="Lapidus A."/>
            <person name="Bruce D."/>
            <person name="Goodwin L."/>
            <person name="Pitluck S."/>
            <person name="Kyrpides N."/>
            <person name="Mavromatis K."/>
            <person name="Ivanova N."/>
            <person name="Munk A.C."/>
            <person name="Brettin T."/>
            <person name="Detter J.C."/>
            <person name="Han C."/>
            <person name="Tapia R."/>
            <person name="Land M."/>
            <person name="Hauser L."/>
            <person name="Markowitz V."/>
            <person name="Cheng J.-F."/>
            <person name="Hugenholtz P."/>
            <person name="Woyke T."/>
            <person name="Wu D."/>
            <person name="Gronow S."/>
            <person name="Wellnitz S."/>
            <person name="Brambilla E."/>
            <person name="Klenk H.-P."/>
            <person name="Eisen J.A."/>
        </authorList>
    </citation>
    <scope>NUCLEOTIDE SEQUENCE</scope>
    <source>
        <strain>WB4</strain>
    </source>
</reference>
<keyword evidence="3" id="KW-1185">Reference proteome</keyword>
<proteinExistence type="predicted"/>
<dbReference type="Pfam" id="PF13174">
    <property type="entry name" value="TPR_6"/>
    <property type="match status" value="2"/>
</dbReference>
<dbReference type="SMART" id="SM00028">
    <property type="entry name" value="TPR"/>
    <property type="match status" value="2"/>
</dbReference>
<evidence type="ECO:0000313" key="2">
    <source>
        <dbReference type="EMBL" id="ADQ78967.1"/>
    </source>
</evidence>
<feature type="transmembrane region" description="Helical" evidence="1">
    <location>
        <begin position="33"/>
        <end position="54"/>
    </location>
</feature>
<evidence type="ECO:0000313" key="3">
    <source>
        <dbReference type="Proteomes" id="UP000008718"/>
    </source>
</evidence>
<dbReference type="InterPro" id="IPR019734">
    <property type="entry name" value="TPR_rpt"/>
</dbReference>
<organism evidence="2 3">
    <name type="scientific">Paludibacter propionicigenes (strain DSM 17365 / JCM 13257 / WB4)</name>
    <dbReference type="NCBI Taxonomy" id="694427"/>
    <lineage>
        <taxon>Bacteria</taxon>
        <taxon>Pseudomonadati</taxon>
        <taxon>Bacteroidota</taxon>
        <taxon>Bacteroidia</taxon>
        <taxon>Bacteroidales</taxon>
        <taxon>Paludibacteraceae</taxon>
        <taxon>Paludibacter</taxon>
    </lineage>
</organism>
<dbReference type="KEGG" id="ppn:Palpr_0813"/>
<dbReference type="Pfam" id="PF13181">
    <property type="entry name" value="TPR_8"/>
    <property type="match status" value="1"/>
</dbReference>
<dbReference type="SUPFAM" id="SSF48452">
    <property type="entry name" value="TPR-like"/>
    <property type="match status" value="1"/>
</dbReference>
<dbReference type="AlphaFoldDB" id="E4T2M3"/>
<dbReference type="EMBL" id="CP002345">
    <property type="protein sequence ID" value="ADQ78967.1"/>
    <property type="molecule type" value="Genomic_DNA"/>
</dbReference>
<gene>
    <name evidence="2" type="ordered locus">Palpr_0813</name>
</gene>
<protein>
    <submittedName>
        <fullName evidence="2">Tetratricopeptide TPR_1 repeat-containing protein</fullName>
    </submittedName>
</protein>
<keyword evidence="1" id="KW-0472">Membrane</keyword>
<accession>E4T2M3</accession>
<name>E4T2M3_PALPW</name>
<dbReference type="STRING" id="694427.Palpr_0813"/>
<dbReference type="eggNOG" id="COG4783">
    <property type="taxonomic scope" value="Bacteria"/>
</dbReference>
<sequence>MSKKEEKKHDELVNVEHALNSTEAFIEKYQKQILMGVGAIVLVVLVILAFRNFYLQPREVTAENEMYKSQNFFAKDSFRLAVEGNGVESIGFKEISSEYSITSSGKLAAAYAGICYYRLGQYEKAIKYLSQFDGKDEYFSASVIGLTGDCYVELGDKTKAIGYFEKAADKDNAVISPVFLKKAGLVYESLNQPEKAEKAYTTIKEKYPKSAEAADIDKYLARVQK</sequence>
<keyword evidence="1" id="KW-1133">Transmembrane helix</keyword>
<evidence type="ECO:0000256" key="1">
    <source>
        <dbReference type="SAM" id="Phobius"/>
    </source>
</evidence>